<keyword evidence="6 9" id="KW-0472">Membrane</keyword>
<dbReference type="EMBL" id="BLKM01000286">
    <property type="protein sequence ID" value="GFG31180.1"/>
    <property type="molecule type" value="Genomic_DNA"/>
</dbReference>
<reference evidence="12" key="1">
    <citation type="submission" date="2020-01" db="EMBL/GenBank/DDBJ databases">
        <title>Draft genome sequence of the Termite Coptotermes fromosanus.</title>
        <authorList>
            <person name="Itakura S."/>
            <person name="Yosikawa Y."/>
            <person name="Umezawa K."/>
        </authorList>
    </citation>
    <scope>NUCLEOTIDE SEQUENCE [LARGE SCALE GENOMIC DNA]</scope>
</reference>
<evidence type="ECO:0000313" key="12">
    <source>
        <dbReference type="Proteomes" id="UP000502823"/>
    </source>
</evidence>
<evidence type="ECO:0000256" key="8">
    <source>
        <dbReference type="ARBA" id="ARBA00023224"/>
    </source>
</evidence>
<dbReference type="InParanoid" id="A0A6L2PID0"/>
<dbReference type="SUPFAM" id="SSF81321">
    <property type="entry name" value="Family A G protein-coupled receptor-like"/>
    <property type="match status" value="1"/>
</dbReference>
<keyword evidence="4 9" id="KW-1133">Transmembrane helix</keyword>
<dbReference type="AlphaFoldDB" id="A0A6L2PID0"/>
<keyword evidence="8" id="KW-0807">Transducer</keyword>
<dbReference type="InterPro" id="IPR017452">
    <property type="entry name" value="GPCR_Rhodpsn_7TM"/>
</dbReference>
<proteinExistence type="inferred from homology"/>
<organism evidence="11 12">
    <name type="scientific">Coptotermes formosanus</name>
    <name type="common">Formosan subterranean termite</name>
    <dbReference type="NCBI Taxonomy" id="36987"/>
    <lineage>
        <taxon>Eukaryota</taxon>
        <taxon>Metazoa</taxon>
        <taxon>Ecdysozoa</taxon>
        <taxon>Arthropoda</taxon>
        <taxon>Hexapoda</taxon>
        <taxon>Insecta</taxon>
        <taxon>Pterygota</taxon>
        <taxon>Neoptera</taxon>
        <taxon>Polyneoptera</taxon>
        <taxon>Dictyoptera</taxon>
        <taxon>Blattodea</taxon>
        <taxon>Blattoidea</taxon>
        <taxon>Termitoidae</taxon>
        <taxon>Rhinotermitidae</taxon>
        <taxon>Coptotermes</taxon>
    </lineage>
</organism>
<dbReference type="PANTHER" id="PTHR24243:SF230">
    <property type="entry name" value="G-PROTEIN COUPLED RECEPTORS FAMILY 1 PROFILE DOMAIN-CONTAINING PROTEIN"/>
    <property type="match status" value="1"/>
</dbReference>
<feature type="transmembrane region" description="Helical" evidence="9">
    <location>
        <begin position="105"/>
        <end position="125"/>
    </location>
</feature>
<dbReference type="OrthoDB" id="9990906at2759"/>
<dbReference type="Proteomes" id="UP000502823">
    <property type="component" value="Unassembled WGS sequence"/>
</dbReference>
<evidence type="ECO:0000256" key="4">
    <source>
        <dbReference type="ARBA" id="ARBA00022989"/>
    </source>
</evidence>
<dbReference type="PROSITE" id="PS50262">
    <property type="entry name" value="G_PROTEIN_RECEP_F1_2"/>
    <property type="match status" value="1"/>
</dbReference>
<evidence type="ECO:0000259" key="10">
    <source>
        <dbReference type="PROSITE" id="PS50262"/>
    </source>
</evidence>
<dbReference type="PRINTS" id="PR00237">
    <property type="entry name" value="GPCRRHODOPSN"/>
</dbReference>
<dbReference type="Gene3D" id="1.20.1070.10">
    <property type="entry name" value="Rhodopsin 7-helix transmembrane proteins"/>
    <property type="match status" value="1"/>
</dbReference>
<feature type="domain" description="G-protein coupled receptors family 1 profile" evidence="10">
    <location>
        <begin position="44"/>
        <end position="309"/>
    </location>
</feature>
<accession>A0A6L2PID0</accession>
<evidence type="ECO:0000313" key="11">
    <source>
        <dbReference type="EMBL" id="GFG31180.1"/>
    </source>
</evidence>
<feature type="transmembrane region" description="Helical" evidence="9">
    <location>
        <begin position="194"/>
        <end position="217"/>
    </location>
</feature>
<dbReference type="InterPro" id="IPR000276">
    <property type="entry name" value="GPCR_Rhodpsn"/>
</dbReference>
<dbReference type="Pfam" id="PF00001">
    <property type="entry name" value="7tm_1"/>
    <property type="match status" value="1"/>
</dbReference>
<keyword evidence="12" id="KW-1185">Reference proteome</keyword>
<evidence type="ECO:0000256" key="9">
    <source>
        <dbReference type="SAM" id="Phobius"/>
    </source>
</evidence>
<evidence type="ECO:0000256" key="6">
    <source>
        <dbReference type="ARBA" id="ARBA00023136"/>
    </source>
</evidence>
<protein>
    <recommendedName>
        <fullName evidence="10">G-protein coupled receptors family 1 profile domain-containing protein</fullName>
    </recommendedName>
</protein>
<evidence type="ECO:0000256" key="1">
    <source>
        <dbReference type="ARBA" id="ARBA00004141"/>
    </source>
</evidence>
<comment type="subcellular location">
    <subcellularLocation>
        <location evidence="1">Membrane</location>
        <topology evidence="1">Multi-pass membrane protein</topology>
    </subcellularLocation>
</comment>
<sequence>MFENSYKTVISDSNETDRYPRWEHVVHEIEVCYSLTLIVLGGIGNVIAVLVFLTTKLNKLPSNFYLVVLALSDTTFLIALFMTGLNTFGVPLLKISGLCAIDIHVTYVCNFLNAWLVVVLTVGRFISVRHPLRRTEMCTAARAKVVLVSLTTVALIVYVPIFWLTRIEMGENTAMCSLNPEFMRLATIINHVDFVFTFILPVLVIATLNASIIFMVWQSARMRPVFTHTPHSAEILRRPVRSLRSPIRVTKRLLAVSSAFLCLNLPFYVLRAMMYLQGSESTSETNLPVLQHSANLVFITNFRINPLLHCVSGQDFREALCSLCCSYTLCPGSRRSSEGPQLSASYLLVHSSK</sequence>
<gene>
    <name evidence="11" type="ORF">Cfor_00582</name>
</gene>
<dbReference type="GO" id="GO:0005886">
    <property type="term" value="C:plasma membrane"/>
    <property type="evidence" value="ECO:0007669"/>
    <property type="project" value="TreeGrafter"/>
</dbReference>
<name>A0A6L2PID0_COPFO</name>
<feature type="transmembrane region" description="Helical" evidence="9">
    <location>
        <begin position="33"/>
        <end position="53"/>
    </location>
</feature>
<evidence type="ECO:0000256" key="7">
    <source>
        <dbReference type="ARBA" id="ARBA00023170"/>
    </source>
</evidence>
<dbReference type="CDD" id="cd14978">
    <property type="entry name" value="7tmA_FMRFamide_R-like"/>
    <property type="match status" value="1"/>
</dbReference>
<evidence type="ECO:0000256" key="3">
    <source>
        <dbReference type="ARBA" id="ARBA00022692"/>
    </source>
</evidence>
<evidence type="ECO:0000256" key="2">
    <source>
        <dbReference type="ARBA" id="ARBA00010663"/>
    </source>
</evidence>
<feature type="transmembrane region" description="Helical" evidence="9">
    <location>
        <begin position="253"/>
        <end position="276"/>
    </location>
</feature>
<comment type="similarity">
    <text evidence="2">Belongs to the G-protein coupled receptor 1 family.</text>
</comment>
<keyword evidence="7" id="KW-0675">Receptor</keyword>
<feature type="transmembrane region" description="Helical" evidence="9">
    <location>
        <begin position="65"/>
        <end position="85"/>
    </location>
</feature>
<keyword evidence="5" id="KW-0297">G-protein coupled receptor</keyword>
<feature type="transmembrane region" description="Helical" evidence="9">
    <location>
        <begin position="145"/>
        <end position="165"/>
    </location>
</feature>
<comment type="caution">
    <text evidence="11">The sequence shown here is derived from an EMBL/GenBank/DDBJ whole genome shotgun (WGS) entry which is preliminary data.</text>
</comment>
<evidence type="ECO:0000256" key="5">
    <source>
        <dbReference type="ARBA" id="ARBA00023040"/>
    </source>
</evidence>
<dbReference type="PANTHER" id="PTHR24243">
    <property type="entry name" value="G-PROTEIN COUPLED RECEPTOR"/>
    <property type="match status" value="1"/>
</dbReference>
<dbReference type="GO" id="GO:0004930">
    <property type="term" value="F:G protein-coupled receptor activity"/>
    <property type="evidence" value="ECO:0007669"/>
    <property type="project" value="UniProtKB-KW"/>
</dbReference>
<keyword evidence="3 9" id="KW-0812">Transmembrane</keyword>